<dbReference type="PANTHER" id="PTHR21325">
    <property type="entry name" value="PHOSPHOLIPASE B, PLB1"/>
    <property type="match status" value="1"/>
</dbReference>
<dbReference type="PANTHER" id="PTHR21325:SF31">
    <property type="entry name" value="GH22081P-RELATED"/>
    <property type="match status" value="1"/>
</dbReference>
<dbReference type="OrthoDB" id="10265800at2759"/>
<dbReference type="OMA" id="NDFCTNI"/>
<accession>A0A1X2HGY1</accession>
<name>A0A1X2HGY1_SYNRA</name>
<comment type="caution">
    <text evidence="1">The sequence shown here is derived from an EMBL/GenBank/DDBJ whole genome shotgun (WGS) entry which is preliminary data.</text>
</comment>
<dbReference type="InterPro" id="IPR036514">
    <property type="entry name" value="SGNH_hydro_sf"/>
</dbReference>
<proteinExistence type="predicted"/>
<protein>
    <recommendedName>
        <fullName evidence="3">SGNH hydrolase-type esterase domain-containing protein</fullName>
    </recommendedName>
</protein>
<gene>
    <name evidence="1" type="ORF">BCR43DRAFT_437435</name>
</gene>
<dbReference type="InterPro" id="IPR001087">
    <property type="entry name" value="GDSL"/>
</dbReference>
<dbReference type="AlphaFoldDB" id="A0A1X2HGY1"/>
<dbReference type="GO" id="GO:0006644">
    <property type="term" value="P:phospholipid metabolic process"/>
    <property type="evidence" value="ECO:0007669"/>
    <property type="project" value="TreeGrafter"/>
</dbReference>
<sequence>MFPVFFVAAILLPSIAALYPFLVIPVLFQPAATANNASQHGNFSVPLGIGCPRLTPRDARPTSVRDLRPDDIRVVMGLGDSVMTGFGAKGIQNGRYISGNTLEEARGVSFAMGGDVGAITLPNIIHYYAPKLYGASVGEQFFTICFGDQFCPLGQYKPEIDQLNAAQSGARSLNLQGHEMDYLLKQLEQAYDKNLIQPDDWKLLTIFIGSNDICHACTTPTSLPIPFTANIHATIERIRTSVRNVLVQIVGLLRVDEIFTQTQAYPEYCQPFPRTSFVLHNYECTCAHTEANRTLIASLVPQYNIALKALAQAYTTNDSFAVIYQPLQPDILSFPIDAISNVDCFHPSEIAHAWFAKELW</sequence>
<evidence type="ECO:0008006" key="3">
    <source>
        <dbReference type="Google" id="ProtNLM"/>
    </source>
</evidence>
<evidence type="ECO:0000313" key="2">
    <source>
        <dbReference type="Proteomes" id="UP000242180"/>
    </source>
</evidence>
<dbReference type="EMBL" id="MCGN01000004">
    <property type="protein sequence ID" value="ORY97716.1"/>
    <property type="molecule type" value="Genomic_DNA"/>
</dbReference>
<dbReference type="InterPro" id="IPR038885">
    <property type="entry name" value="PLB1"/>
</dbReference>
<dbReference type="Proteomes" id="UP000242180">
    <property type="component" value="Unassembled WGS sequence"/>
</dbReference>
<dbReference type="GO" id="GO:0004620">
    <property type="term" value="F:phospholipase activity"/>
    <property type="evidence" value="ECO:0007669"/>
    <property type="project" value="InterPro"/>
</dbReference>
<dbReference type="SUPFAM" id="SSF52266">
    <property type="entry name" value="SGNH hydrolase"/>
    <property type="match status" value="1"/>
</dbReference>
<evidence type="ECO:0000313" key="1">
    <source>
        <dbReference type="EMBL" id="ORY97716.1"/>
    </source>
</evidence>
<dbReference type="InParanoid" id="A0A1X2HGY1"/>
<keyword evidence="2" id="KW-1185">Reference proteome</keyword>
<dbReference type="STRING" id="13706.A0A1X2HGY1"/>
<dbReference type="Gene3D" id="3.40.50.1110">
    <property type="entry name" value="SGNH hydrolase"/>
    <property type="match status" value="1"/>
</dbReference>
<reference evidence="1 2" key="1">
    <citation type="submission" date="2016-07" db="EMBL/GenBank/DDBJ databases">
        <title>Pervasive Adenine N6-methylation of Active Genes in Fungi.</title>
        <authorList>
            <consortium name="DOE Joint Genome Institute"/>
            <person name="Mondo S.J."/>
            <person name="Dannebaum R.O."/>
            <person name="Kuo R.C."/>
            <person name="Labutti K."/>
            <person name="Haridas S."/>
            <person name="Kuo A."/>
            <person name="Salamov A."/>
            <person name="Ahrendt S.R."/>
            <person name="Lipzen A."/>
            <person name="Sullivan W."/>
            <person name="Andreopoulos W.B."/>
            <person name="Clum A."/>
            <person name="Lindquist E."/>
            <person name="Daum C."/>
            <person name="Ramamoorthy G.K."/>
            <person name="Gryganskyi A."/>
            <person name="Culley D."/>
            <person name="Magnuson J.K."/>
            <person name="James T.Y."/>
            <person name="O'Malley M.A."/>
            <person name="Stajich J.E."/>
            <person name="Spatafora J.W."/>
            <person name="Visel A."/>
            <person name="Grigoriev I.V."/>
        </authorList>
    </citation>
    <scope>NUCLEOTIDE SEQUENCE [LARGE SCALE GENOMIC DNA]</scope>
    <source>
        <strain evidence="1 2">NRRL 2496</strain>
    </source>
</reference>
<dbReference type="Pfam" id="PF00657">
    <property type="entry name" value="Lipase_GDSL"/>
    <property type="match status" value="1"/>
</dbReference>
<organism evidence="1 2">
    <name type="scientific">Syncephalastrum racemosum</name>
    <name type="common">Filamentous fungus</name>
    <dbReference type="NCBI Taxonomy" id="13706"/>
    <lineage>
        <taxon>Eukaryota</taxon>
        <taxon>Fungi</taxon>
        <taxon>Fungi incertae sedis</taxon>
        <taxon>Mucoromycota</taxon>
        <taxon>Mucoromycotina</taxon>
        <taxon>Mucoromycetes</taxon>
        <taxon>Mucorales</taxon>
        <taxon>Syncephalastraceae</taxon>
        <taxon>Syncephalastrum</taxon>
    </lineage>
</organism>